<protein>
    <submittedName>
        <fullName evidence="1">Tetratricopeptide repeat protein</fullName>
    </submittedName>
</protein>
<keyword evidence="2" id="KW-1185">Reference proteome</keyword>
<gene>
    <name evidence="1" type="ORF">JYE49_06990</name>
</gene>
<sequence>MQAIKCELCGSNDIMKQDGVFVCQNCKTKYSLEEAMKLIGSVKIDKSDDIENLLTLARRFYKENNYPESEKYYELALREAPNNWEIVFFHAYCHALNFISGNYSDSINTISNGTLTALKFIYNDLEEKERPDALHIIVAKDIQFFDLLLTDMKRSKNLSPQDYDSAVLQICKLYRPMETIIKQYALNQLDTLCVLQRAYYNTIKKAPWAFRWGERRELLARLKKELGI</sequence>
<accession>A0AC61N5C2</accession>
<evidence type="ECO:0000313" key="2">
    <source>
        <dbReference type="Proteomes" id="UP000682782"/>
    </source>
</evidence>
<evidence type="ECO:0000313" key="1">
    <source>
        <dbReference type="EMBL" id="QUC68430.1"/>
    </source>
</evidence>
<organism evidence="1 2">
    <name type="scientific">Aristaeella hokkaidonensis</name>
    <dbReference type="NCBI Taxonomy" id="3046382"/>
    <lineage>
        <taxon>Bacteria</taxon>
        <taxon>Bacillati</taxon>
        <taxon>Bacillota</taxon>
        <taxon>Clostridia</taxon>
        <taxon>Eubacteriales</taxon>
        <taxon>Aristaeellaceae</taxon>
        <taxon>Aristaeella</taxon>
    </lineage>
</organism>
<dbReference type="EMBL" id="CP068393">
    <property type="protein sequence ID" value="QUC68430.1"/>
    <property type="molecule type" value="Genomic_DNA"/>
</dbReference>
<reference evidence="1" key="1">
    <citation type="submission" date="2021-01" db="EMBL/GenBank/DDBJ databases">
        <title>Complete genome sequence of Clostridiales bacterium R-7.</title>
        <authorList>
            <person name="Mahoney-Kurpe S.C."/>
            <person name="Palevich N."/>
            <person name="Koike S."/>
            <person name="Moon C.D."/>
            <person name="Attwood G.T."/>
        </authorList>
    </citation>
    <scope>NUCLEOTIDE SEQUENCE</scope>
    <source>
        <strain evidence="1">R-7</strain>
    </source>
</reference>
<proteinExistence type="predicted"/>
<name>A0AC61N5C2_9FIRM</name>
<dbReference type="Proteomes" id="UP000682782">
    <property type="component" value="Chromosome"/>
</dbReference>